<organism evidence="1 2">
    <name type="scientific">Panagrellus redivivus</name>
    <name type="common">Microworm</name>
    <dbReference type="NCBI Taxonomy" id="6233"/>
    <lineage>
        <taxon>Eukaryota</taxon>
        <taxon>Metazoa</taxon>
        <taxon>Ecdysozoa</taxon>
        <taxon>Nematoda</taxon>
        <taxon>Chromadorea</taxon>
        <taxon>Rhabditida</taxon>
        <taxon>Tylenchina</taxon>
        <taxon>Panagrolaimomorpha</taxon>
        <taxon>Panagrolaimoidea</taxon>
        <taxon>Panagrolaimidae</taxon>
        <taxon>Panagrellus</taxon>
    </lineage>
</organism>
<name>A0A7E4ZZ17_PANRE</name>
<dbReference type="Proteomes" id="UP000492821">
    <property type="component" value="Unassembled WGS sequence"/>
</dbReference>
<dbReference type="WBParaSite" id="Pan_g4588.t1">
    <property type="protein sequence ID" value="Pan_g4588.t1"/>
    <property type="gene ID" value="Pan_g4588"/>
</dbReference>
<dbReference type="AlphaFoldDB" id="A0A7E4ZZ17"/>
<reference evidence="2" key="2">
    <citation type="submission" date="2020-10" db="UniProtKB">
        <authorList>
            <consortium name="WormBaseParasite"/>
        </authorList>
    </citation>
    <scope>IDENTIFICATION</scope>
</reference>
<protein>
    <submittedName>
        <fullName evidence="2">BACK domain-containing protein</fullName>
    </submittedName>
</protein>
<keyword evidence="1" id="KW-1185">Reference proteome</keyword>
<reference evidence="1" key="1">
    <citation type="journal article" date="2013" name="Genetics">
        <title>The draft genome and transcriptome of Panagrellus redivivus are shaped by the harsh demands of a free-living lifestyle.</title>
        <authorList>
            <person name="Srinivasan J."/>
            <person name="Dillman A.R."/>
            <person name="Macchietto M.G."/>
            <person name="Heikkinen L."/>
            <person name="Lakso M."/>
            <person name="Fracchia K.M."/>
            <person name="Antoshechkin I."/>
            <person name="Mortazavi A."/>
            <person name="Wong G."/>
            <person name="Sternberg P.W."/>
        </authorList>
    </citation>
    <scope>NUCLEOTIDE SEQUENCE [LARGE SCALE GENOMIC DNA]</scope>
    <source>
        <strain evidence="1">MT8872</strain>
    </source>
</reference>
<evidence type="ECO:0000313" key="2">
    <source>
        <dbReference type="WBParaSite" id="Pan_g4588.t1"/>
    </source>
</evidence>
<accession>A0A7E4ZZ17</accession>
<evidence type="ECO:0000313" key="1">
    <source>
        <dbReference type="Proteomes" id="UP000492821"/>
    </source>
</evidence>
<proteinExistence type="predicted"/>
<sequence length="323" mass="36824">MCRGQGNLSVIVDTCIVDAEKLIEEVQHMQIHNILQTKASKGISTETFFSFLKRHDHLSVADVLQTLLLMSDANFQSTVAVAPRVFNTFSTIPDSKRMPLNCNRYAALFGIKQGRIVDYHLAGQHLFACMEDWVSVRVNNVIKRSIKFNATVFQFAERVATQVGCVDATTFMDIIECVDCQIKANPALLEATLVKEYNDCMNVLTKIGCNFNKPSQAVYHFMKHGAEFGFEKYEIEKYVKWLPSQIFTTENIVCRQTNSDNSTKTDYIDRKNDWFGVLYDNGSKVTINTMFVKEGAWRTHKTKMDEIINNVTAPAFKNAFFRD</sequence>